<comment type="caution">
    <text evidence="3">The sequence shown here is derived from an EMBL/GenBank/DDBJ whole genome shotgun (WGS) entry which is preliminary data.</text>
</comment>
<feature type="non-terminal residue" evidence="3">
    <location>
        <position position="1"/>
    </location>
</feature>
<dbReference type="PANTHER" id="PTHR31434:SF2">
    <property type="entry name" value="S PHASE CYCLIN A-ASSOCIATED PROTEIN IN THE ENDOPLASMIC RETICULUM"/>
    <property type="match status" value="1"/>
</dbReference>
<proteinExistence type="predicted"/>
<dbReference type="AlphaFoldDB" id="A0A821IDF7"/>
<dbReference type="Proteomes" id="UP000663873">
    <property type="component" value="Unassembled WGS sequence"/>
</dbReference>
<gene>
    <name evidence="3" type="ORF">UJA718_LOCUS36098</name>
</gene>
<reference evidence="3" key="1">
    <citation type="submission" date="2021-02" db="EMBL/GenBank/DDBJ databases">
        <authorList>
            <person name="Nowell W R."/>
        </authorList>
    </citation>
    <scope>NUCLEOTIDE SEQUENCE</scope>
</reference>
<evidence type="ECO:0000313" key="3">
    <source>
        <dbReference type="EMBL" id="CAF4698064.1"/>
    </source>
</evidence>
<dbReference type="InterPro" id="IPR032446">
    <property type="entry name" value="SCAPER_N"/>
</dbReference>
<keyword evidence="4" id="KW-1185">Reference proteome</keyword>
<organism evidence="3 4">
    <name type="scientific">Rotaria socialis</name>
    <dbReference type="NCBI Taxonomy" id="392032"/>
    <lineage>
        <taxon>Eukaryota</taxon>
        <taxon>Metazoa</taxon>
        <taxon>Spiralia</taxon>
        <taxon>Gnathifera</taxon>
        <taxon>Rotifera</taxon>
        <taxon>Eurotatoria</taxon>
        <taxon>Bdelloidea</taxon>
        <taxon>Philodinida</taxon>
        <taxon>Philodinidae</taxon>
        <taxon>Rotaria</taxon>
    </lineage>
</organism>
<evidence type="ECO:0000313" key="4">
    <source>
        <dbReference type="Proteomes" id="UP000663873"/>
    </source>
</evidence>
<feature type="region of interest" description="Disordered" evidence="1">
    <location>
        <begin position="1"/>
        <end position="33"/>
    </location>
</feature>
<sequence length="77" mass="8977">MTSISVPEQEPLPQDSTSSSNDTSSRRTDSNSSDIRSRYWTFLFDNLKRSIDQIYQTCESDQNLLQCQEVIQFLCQY</sequence>
<accession>A0A821IDF7</accession>
<feature type="domain" description="S phase cyclin A-associated protein in the endoplasmic reticulum N-terminal" evidence="2">
    <location>
        <begin position="29"/>
        <end position="76"/>
    </location>
</feature>
<dbReference type="EMBL" id="CAJOBP010034471">
    <property type="protein sequence ID" value="CAF4698064.1"/>
    <property type="molecule type" value="Genomic_DNA"/>
</dbReference>
<protein>
    <recommendedName>
        <fullName evidence="2">S phase cyclin A-associated protein in the endoplasmic reticulum N-terminal domain-containing protein</fullName>
    </recommendedName>
</protein>
<dbReference type="Pfam" id="PF16501">
    <property type="entry name" value="SCAPER_N"/>
    <property type="match status" value="1"/>
</dbReference>
<name>A0A821IDF7_9BILA</name>
<evidence type="ECO:0000256" key="1">
    <source>
        <dbReference type="SAM" id="MobiDB-lite"/>
    </source>
</evidence>
<evidence type="ECO:0000259" key="2">
    <source>
        <dbReference type="Pfam" id="PF16501"/>
    </source>
</evidence>
<dbReference type="PANTHER" id="PTHR31434">
    <property type="entry name" value="S PHASE CYCLIN A-ASSOCIATED PROTEIN IN THE ENDOPLASMIC RETICULUM"/>
    <property type="match status" value="1"/>
</dbReference>